<proteinExistence type="predicted"/>
<keyword evidence="2" id="KW-1185">Reference proteome</keyword>
<dbReference type="EMBL" id="CP046236">
    <property type="protein sequence ID" value="WFD48607.1"/>
    <property type="molecule type" value="Genomic_DNA"/>
</dbReference>
<accession>A0ABY8ESP3</accession>
<dbReference type="Proteomes" id="UP000818624">
    <property type="component" value="Chromosome 3"/>
</dbReference>
<protein>
    <submittedName>
        <fullName evidence="1">Uncharacterized protein</fullName>
    </submittedName>
</protein>
<organism evidence="1 2">
    <name type="scientific">Malassezia furfur</name>
    <name type="common">Pityriasis versicolor infection agent</name>
    <name type="synonym">Pityrosporum furfur</name>
    <dbReference type="NCBI Taxonomy" id="55194"/>
    <lineage>
        <taxon>Eukaryota</taxon>
        <taxon>Fungi</taxon>
        <taxon>Dikarya</taxon>
        <taxon>Basidiomycota</taxon>
        <taxon>Ustilaginomycotina</taxon>
        <taxon>Malasseziomycetes</taxon>
        <taxon>Malasseziales</taxon>
        <taxon>Malasseziaceae</taxon>
        <taxon>Malassezia</taxon>
    </lineage>
</organism>
<evidence type="ECO:0000313" key="2">
    <source>
        <dbReference type="Proteomes" id="UP000818624"/>
    </source>
</evidence>
<sequence length="409" mass="45720">MAGPPKQDLFRAMARLGRNLDPAGALRAQRTAASRYSTRTPGVAARRARRHRLGRYARLTLEKLAPFWDGALRVFSPSTVKNVVRPLAPRSGFVPEHFGLSSRATPLGNFAAMRARLPRGPTYVPSMRHGAGLQSARSFSSGPQGARLFETLVTNAPLALRAVGCEVEDQWSHKWTAQRAWSAFAHSLNVHRFGIELDGSLYAPVKRTDVSDAKAFNASALAAAPMYEDEPEHTLTVSERDLERLFPVAPSKRMRRRVVTTLYVPLEPDIPPWYDGPGGRAADVSGRILDPEVRERLRVIHEAYCAHKRRIVRLEWLLREQHLWPNHLNVDTLLSEADPSHPLALQIEFDGWTKARVCDLLQRRLGSYDWCTLFEEDYLTDTDVADADEARSVAPDTALQRVASGALRA</sequence>
<reference evidence="1 2" key="1">
    <citation type="journal article" date="2020" name="Elife">
        <title>Loss of centromere function drives karyotype evolution in closely related Malassezia species.</title>
        <authorList>
            <person name="Sankaranarayanan S.R."/>
            <person name="Ianiri G."/>
            <person name="Coelho M.A."/>
            <person name="Reza M.H."/>
            <person name="Thimmappa B.C."/>
            <person name="Ganguly P."/>
            <person name="Vadnala R.N."/>
            <person name="Sun S."/>
            <person name="Siddharthan R."/>
            <person name="Tellgren-Roth C."/>
            <person name="Dawson T.L."/>
            <person name="Heitman J."/>
            <person name="Sanyal K."/>
        </authorList>
    </citation>
    <scope>NUCLEOTIDE SEQUENCE [LARGE SCALE GENOMIC DNA]</scope>
    <source>
        <strain evidence="1">CBS14141</strain>
    </source>
</reference>
<evidence type="ECO:0000313" key="1">
    <source>
        <dbReference type="EMBL" id="WFD48607.1"/>
    </source>
</evidence>
<name>A0ABY8ESP3_MALFU</name>
<gene>
    <name evidence="1" type="ORF">GLX27_003277</name>
</gene>